<organism evidence="2 3">
    <name type="scientific">Algoriphagus zhangzhouensis</name>
    <dbReference type="NCBI Taxonomy" id="1073327"/>
    <lineage>
        <taxon>Bacteria</taxon>
        <taxon>Pseudomonadati</taxon>
        <taxon>Bacteroidota</taxon>
        <taxon>Cytophagia</taxon>
        <taxon>Cytophagales</taxon>
        <taxon>Cyclobacteriaceae</taxon>
        <taxon>Algoriphagus</taxon>
    </lineage>
</organism>
<dbReference type="OrthoDB" id="660497at2"/>
<dbReference type="RefSeq" id="WP_073573009.1">
    <property type="nucleotide sequence ID" value="NZ_FRXN01000005.1"/>
</dbReference>
<dbReference type="Proteomes" id="UP000184609">
    <property type="component" value="Unassembled WGS sequence"/>
</dbReference>
<evidence type="ECO:0000313" key="2">
    <source>
        <dbReference type="EMBL" id="SHO64362.1"/>
    </source>
</evidence>
<sequence length="155" mass="17943">MKKHLFFLGLFILISGSILAQDINDEITLIQAEFGMGKRQLVEAYMDLPGSSASTFWKVYQEYEADRQLLARERIVIINDYLENLDSMGEDEADDLAKRSLKNDVALSKLHQSYFKKFKKATSAKDAAKFLQIDIYIHNTIRNQMQQELPFIEEN</sequence>
<dbReference type="STRING" id="1073327.SAMN04488108_3401"/>
<gene>
    <name evidence="2" type="ORF">SAMN04488108_3401</name>
</gene>
<reference evidence="3" key="1">
    <citation type="submission" date="2016-12" db="EMBL/GenBank/DDBJ databases">
        <authorList>
            <person name="Varghese N."/>
            <person name="Submissions S."/>
        </authorList>
    </citation>
    <scope>NUCLEOTIDE SEQUENCE [LARGE SCALE GENOMIC DNA]</scope>
    <source>
        <strain evidence="3">DSM 25035</strain>
    </source>
</reference>
<evidence type="ECO:0000256" key="1">
    <source>
        <dbReference type="SAM" id="SignalP"/>
    </source>
</evidence>
<proteinExistence type="predicted"/>
<protein>
    <submittedName>
        <fullName evidence="2">Uncharacterized protein</fullName>
    </submittedName>
</protein>
<keyword evidence="3" id="KW-1185">Reference proteome</keyword>
<dbReference type="EMBL" id="FRXN01000005">
    <property type="protein sequence ID" value="SHO64362.1"/>
    <property type="molecule type" value="Genomic_DNA"/>
</dbReference>
<feature type="signal peptide" evidence="1">
    <location>
        <begin position="1"/>
        <end position="20"/>
    </location>
</feature>
<keyword evidence="1" id="KW-0732">Signal</keyword>
<evidence type="ECO:0000313" key="3">
    <source>
        <dbReference type="Proteomes" id="UP000184609"/>
    </source>
</evidence>
<feature type="chain" id="PRO_5009929993" evidence="1">
    <location>
        <begin position="21"/>
        <end position="155"/>
    </location>
</feature>
<dbReference type="AlphaFoldDB" id="A0A1M7ZHR0"/>
<accession>A0A1M7ZHR0</accession>
<name>A0A1M7ZHR0_9BACT</name>